<dbReference type="UniPathway" id="UPA00068">
    <property type="reaction ID" value="UER00109"/>
</dbReference>
<organism evidence="7">
    <name type="scientific">Methanobacterium formicicum</name>
    <dbReference type="NCBI Taxonomy" id="2162"/>
    <lineage>
        <taxon>Archaea</taxon>
        <taxon>Methanobacteriati</taxon>
        <taxon>Methanobacteriota</taxon>
        <taxon>Methanomada group</taxon>
        <taxon>Methanobacteria</taxon>
        <taxon>Methanobacteriales</taxon>
        <taxon>Methanobacteriaceae</taxon>
        <taxon>Methanobacterium</taxon>
    </lineage>
</organism>
<keyword evidence="5" id="KW-0963">Cytoplasm</keyword>
<protein>
    <recommendedName>
        <fullName evidence="5">Acetylornithine aminotransferase</fullName>
        <shortName evidence="5">ACOAT</shortName>
        <ecNumber evidence="5">2.6.1.11</ecNumber>
    </recommendedName>
</protein>
<dbReference type="Proteomes" id="UP000029661">
    <property type="component" value="Chromosome"/>
</dbReference>
<evidence type="ECO:0000256" key="4">
    <source>
        <dbReference type="ARBA" id="ARBA00022898"/>
    </source>
</evidence>
<dbReference type="Pfam" id="PF00202">
    <property type="entry name" value="Aminotran_3"/>
    <property type="match status" value="1"/>
</dbReference>
<keyword evidence="1 5" id="KW-0032">Aminotransferase</keyword>
<dbReference type="PIRSF" id="PIRSF000521">
    <property type="entry name" value="Transaminase_4ab_Lys_Orn"/>
    <property type="match status" value="1"/>
</dbReference>
<keyword evidence="3 5" id="KW-0808">Transferase</keyword>
<feature type="binding site" evidence="5">
    <location>
        <position position="275"/>
    </location>
    <ligand>
        <name>pyridoxal 5'-phosphate</name>
        <dbReference type="ChEBI" id="CHEBI:597326"/>
    </ligand>
</feature>
<dbReference type="EMBL" id="LN734822">
    <property type="protein sequence ID" value="CEL26022.1"/>
    <property type="molecule type" value="Genomic_DNA"/>
</dbReference>
<proteinExistence type="inferred from homology"/>
<dbReference type="PANTHER" id="PTHR11986">
    <property type="entry name" value="AMINOTRANSFERASE CLASS III"/>
    <property type="match status" value="1"/>
</dbReference>
<evidence type="ECO:0000313" key="9">
    <source>
        <dbReference type="EMBL" id="MBF4474998.1"/>
    </source>
</evidence>
<evidence type="ECO:0000313" key="8">
    <source>
        <dbReference type="EMBL" id="CEL26022.1"/>
    </source>
</evidence>
<dbReference type="SUPFAM" id="SSF53383">
    <property type="entry name" value="PLP-dependent transferases"/>
    <property type="match status" value="1"/>
</dbReference>
<dbReference type="InterPro" id="IPR005814">
    <property type="entry name" value="Aminotrans_3"/>
</dbReference>
<dbReference type="FunFam" id="3.40.640.10:FF:000004">
    <property type="entry name" value="Acetylornithine aminotransferase"/>
    <property type="match status" value="1"/>
</dbReference>
<accession>A0A090I8R6</accession>
<dbReference type="GO" id="GO:0005737">
    <property type="term" value="C:cytoplasm"/>
    <property type="evidence" value="ECO:0007669"/>
    <property type="project" value="UniProtKB-SubCell"/>
</dbReference>
<dbReference type="InterPro" id="IPR015422">
    <property type="entry name" value="PyrdxlP-dep_Trfase_small"/>
</dbReference>
<evidence type="ECO:0000256" key="1">
    <source>
        <dbReference type="ARBA" id="ARBA00022576"/>
    </source>
</evidence>
<dbReference type="STRING" id="2162.BRM9_2374"/>
<dbReference type="InterPro" id="IPR015424">
    <property type="entry name" value="PyrdxlP-dep_Trfase"/>
</dbReference>
<dbReference type="GO" id="GO:0042802">
    <property type="term" value="F:identical protein binding"/>
    <property type="evidence" value="ECO:0007669"/>
    <property type="project" value="TreeGrafter"/>
</dbReference>
<dbReference type="EMBL" id="JADIIL010000019">
    <property type="protein sequence ID" value="MBF4474998.1"/>
    <property type="molecule type" value="Genomic_DNA"/>
</dbReference>
<evidence type="ECO:0000256" key="5">
    <source>
        <dbReference type="HAMAP-Rule" id="MF_01107"/>
    </source>
</evidence>
<name>A0A090I8R6_METFO</name>
<dbReference type="PANTHER" id="PTHR11986:SF79">
    <property type="entry name" value="ACETYLORNITHINE AMINOTRANSFERASE, MITOCHONDRIAL"/>
    <property type="match status" value="1"/>
</dbReference>
<reference evidence="9" key="4">
    <citation type="submission" date="2020-10" db="EMBL/GenBank/DDBJ databases">
        <title>Dehalococcoides mccartyi of a TCE/Cr reducing biochatode.</title>
        <authorList>
            <person name="Matturro B."/>
        </authorList>
    </citation>
    <scope>NUCLEOTIDE SEQUENCE</scope>
    <source>
        <strain evidence="9">Bin2</strain>
    </source>
</reference>
<dbReference type="InterPro" id="IPR050103">
    <property type="entry name" value="Class-III_PLP-dep_AT"/>
</dbReference>
<evidence type="ECO:0000256" key="3">
    <source>
        <dbReference type="ARBA" id="ARBA00022679"/>
    </source>
</evidence>
<dbReference type="KEGG" id="mfi:DSM1535_1306"/>
<dbReference type="NCBIfam" id="TIGR00707">
    <property type="entry name" value="argD"/>
    <property type="match status" value="1"/>
</dbReference>
<dbReference type="InterPro" id="IPR049704">
    <property type="entry name" value="Aminotrans_3_PPA_site"/>
</dbReference>
<reference evidence="8" key="3">
    <citation type="submission" date="2014-09" db="EMBL/GenBank/DDBJ databases">
        <authorList>
            <person name="Bishop-Lilly K.A."/>
            <person name="Broomall S.M."/>
            <person name="Chain P.S."/>
            <person name="Chertkov O."/>
            <person name="Coyne S.R."/>
            <person name="Daligault H.E."/>
            <person name="Davenport K.W."/>
            <person name="Erkkila T."/>
            <person name="Frey K.G."/>
            <person name="Gibbons H.S."/>
            <person name="Gu W."/>
            <person name="Jaissle J."/>
            <person name="Johnson S.L."/>
            <person name="Koroleva G.I."/>
            <person name="Ladner J.T."/>
            <person name="Lo C.-C."/>
            <person name="Minogue T.D."/>
            <person name="Munk C."/>
            <person name="Palacios G.F."/>
            <person name="Redden C.L."/>
            <person name="Rosenzweig C.N."/>
            <person name="Scholz M.B."/>
            <person name="Teshima H."/>
            <person name="Xu Y."/>
        </authorList>
    </citation>
    <scope>NUCLEOTIDE SEQUENCE</scope>
    <source>
        <strain evidence="8">Mb9</strain>
    </source>
</reference>
<comment type="subcellular location">
    <subcellularLocation>
        <location evidence="5">Cytoplasm</location>
    </subcellularLocation>
</comment>
<keyword evidence="4 5" id="KW-0663">Pyridoxal phosphate</keyword>
<dbReference type="PROSITE" id="PS00600">
    <property type="entry name" value="AA_TRANSFER_CLASS_3"/>
    <property type="match status" value="1"/>
</dbReference>
<dbReference type="InterPro" id="IPR004636">
    <property type="entry name" value="AcOrn/SuccOrn_fam"/>
</dbReference>
<dbReference type="OrthoDB" id="85346at2157"/>
<feature type="modified residue" description="N6-(pyridoxal phosphate)lysine" evidence="5">
    <location>
        <position position="246"/>
    </location>
</feature>
<dbReference type="RefSeq" id="WP_048072829.1">
    <property type="nucleotide sequence ID" value="NZ_CALCVY010000040.1"/>
</dbReference>
<dbReference type="GO" id="GO:0030170">
    <property type="term" value="F:pyridoxal phosphate binding"/>
    <property type="evidence" value="ECO:0007669"/>
    <property type="project" value="InterPro"/>
</dbReference>
<feature type="binding site" evidence="5">
    <location>
        <position position="132"/>
    </location>
    <ligand>
        <name>pyridoxal 5'-phosphate</name>
        <dbReference type="ChEBI" id="CHEBI:597326"/>
    </ligand>
</feature>
<dbReference type="AlphaFoldDB" id="A0A090I8R6"/>
<dbReference type="Proteomes" id="UP000062768">
    <property type="component" value="Chromosome I"/>
</dbReference>
<dbReference type="EMBL" id="CP006933">
    <property type="protein sequence ID" value="AIS33174.1"/>
    <property type="molecule type" value="Genomic_DNA"/>
</dbReference>
<dbReference type="EMBL" id="LN515531">
    <property type="protein sequence ID" value="CEA13642.1"/>
    <property type="molecule type" value="Genomic_DNA"/>
</dbReference>
<dbReference type="GO" id="GO:0006526">
    <property type="term" value="P:L-arginine biosynthetic process"/>
    <property type="evidence" value="ECO:0007669"/>
    <property type="project" value="UniProtKB-UniRule"/>
</dbReference>
<feature type="binding site" evidence="5">
    <location>
        <begin position="105"/>
        <end position="106"/>
    </location>
    <ligand>
        <name>pyridoxal 5'-phosphate</name>
        <dbReference type="ChEBI" id="CHEBI:597326"/>
    </ligand>
</feature>
<dbReference type="NCBIfam" id="NF002874">
    <property type="entry name" value="PRK03244.1"/>
    <property type="match status" value="1"/>
</dbReference>
<comment type="catalytic activity">
    <reaction evidence="5">
        <text>N(2)-acetyl-L-ornithine + 2-oxoglutarate = N-acetyl-L-glutamate 5-semialdehyde + L-glutamate</text>
        <dbReference type="Rhea" id="RHEA:18049"/>
        <dbReference type="ChEBI" id="CHEBI:16810"/>
        <dbReference type="ChEBI" id="CHEBI:29123"/>
        <dbReference type="ChEBI" id="CHEBI:29985"/>
        <dbReference type="ChEBI" id="CHEBI:57805"/>
        <dbReference type="EC" id="2.6.1.11"/>
    </reaction>
</comment>
<reference evidence="7" key="2">
    <citation type="submission" date="2014-08" db="EMBL/GenBank/DDBJ databases">
        <authorList>
            <person name="Wibberg D."/>
        </authorList>
    </citation>
    <scope>NUCLEOTIDE SEQUENCE</scope>
</reference>
<evidence type="ECO:0000256" key="2">
    <source>
        <dbReference type="ARBA" id="ARBA00022605"/>
    </source>
</evidence>
<dbReference type="HAMAP" id="MF_01107">
    <property type="entry name" value="ArgD_aminotrans_3"/>
    <property type="match status" value="1"/>
</dbReference>
<gene>
    <name evidence="5 7" type="primary">argD</name>
    <name evidence="6" type="synonym">argD2</name>
    <name evidence="6" type="ORF">BRM9_2374</name>
    <name evidence="7" type="ORF">DSM1535_1306</name>
    <name evidence="9" type="ORF">ISP06_05945</name>
    <name evidence="8" type="ORF">MB9_2412</name>
</gene>
<dbReference type="PATRIC" id="fig|2162.10.peg.2484"/>
<dbReference type="Gene3D" id="3.90.1150.10">
    <property type="entry name" value="Aspartate Aminotransferase, domain 1"/>
    <property type="match status" value="1"/>
</dbReference>
<dbReference type="NCBIfam" id="NF002325">
    <property type="entry name" value="PRK01278.1"/>
    <property type="match status" value="1"/>
</dbReference>
<dbReference type="KEGG" id="mfc:BRM9_2374"/>
<keyword evidence="5" id="KW-0055">Arginine biosynthesis</keyword>
<dbReference type="GO" id="GO:0003992">
    <property type="term" value="F:N2-acetyl-L-ornithine:2-oxoglutarate 5-aminotransferase activity"/>
    <property type="evidence" value="ECO:0007669"/>
    <property type="project" value="UniProtKB-UniRule"/>
</dbReference>
<feature type="binding site" evidence="5">
    <location>
        <position position="135"/>
    </location>
    <ligand>
        <name>N(2)-acetyl-L-ornithine</name>
        <dbReference type="ChEBI" id="CHEBI:57805"/>
    </ligand>
</feature>
<dbReference type="EC" id="2.6.1.11" evidence="5"/>
<dbReference type="Proteomes" id="UP000606900">
    <property type="component" value="Unassembled WGS sequence"/>
</dbReference>
<keyword evidence="2 5" id="KW-0028">Amino-acid biosynthesis</keyword>
<comment type="pathway">
    <text evidence="5">Amino-acid biosynthesis; L-arginine biosynthesis; N(2)-acetyl-L-ornithine from L-glutamate: step 4/4.</text>
</comment>
<comment type="caution">
    <text evidence="5">Lacks conserved residue(s) required for the propagation of feature annotation.</text>
</comment>
<evidence type="ECO:0000313" key="7">
    <source>
        <dbReference type="EMBL" id="CEA13642.1"/>
    </source>
</evidence>
<comment type="cofactor">
    <cofactor evidence="5">
        <name>pyridoxal 5'-phosphate</name>
        <dbReference type="ChEBI" id="CHEBI:597326"/>
    </cofactor>
    <text evidence="5">Binds 1 pyridoxal phosphate per subunit.</text>
</comment>
<sequence>MNTEEIIALDKEYVMQTYGRQPLALKEGKGAVVWDVEGRPYIDCVAGIAVNNVGHAHPNVAEAISKQAHKLIHTSNIYYTEEQVRLAELLVKVSPHQKAFFCNSGAEANEGAIKLARKYTGKGEIIAMENSFHGRTITTITATGQHKYKKNFGPLTPGFKHVPYGDVEAVREAITHKTAAVLVEPIQGEGGIIIPPEGYLEELKKVCHENDVLLIFDEVQTGFGRTGEMFASQTFKVAPDITTLAKAIAGGFPMGAVLASEEVGNAFEPGDHAATFGGGPLACAAALASIQTIQDEGLLAQSRSRGECFKTQLKDLFQEYGMVEDVRGRGMMLGMEMGMPCASMVDEMRQQGVLVNCTAGNVLRFVPPLVITTEQINEVTDSLDEVLRRNSD</sequence>
<feature type="binding site" evidence="5">
    <location>
        <begin position="217"/>
        <end position="220"/>
    </location>
    <ligand>
        <name>pyridoxal 5'-phosphate</name>
        <dbReference type="ChEBI" id="CHEBI:597326"/>
    </ligand>
</feature>
<dbReference type="Gene3D" id="3.40.640.10">
    <property type="entry name" value="Type I PLP-dependent aspartate aminotransferase-like (Major domain)"/>
    <property type="match status" value="1"/>
</dbReference>
<dbReference type="CDD" id="cd00610">
    <property type="entry name" value="OAT_like"/>
    <property type="match status" value="1"/>
</dbReference>
<keyword evidence="10" id="KW-1185">Reference proteome</keyword>
<evidence type="ECO:0000313" key="10">
    <source>
        <dbReference type="Proteomes" id="UP000062768"/>
    </source>
</evidence>
<dbReference type="InterPro" id="IPR015421">
    <property type="entry name" value="PyrdxlP-dep_Trfase_major"/>
</dbReference>
<comment type="similarity">
    <text evidence="5">Belongs to the class-III pyridoxal-phosphate-dependent aminotransferase family. ArgD subfamily.</text>
</comment>
<reference evidence="6" key="1">
    <citation type="submission" date="2013-12" db="EMBL/GenBank/DDBJ databases">
        <title>The complete genome sequence of Methanobacterium sp. BRM9.</title>
        <authorList>
            <consortium name="Pastoral Greenhouse Gas Research Consortium"/>
            <person name="Kelly W.J."/>
            <person name="Leahy S.C."/>
            <person name="Perry R."/>
            <person name="Li D."/>
            <person name="Altermann E."/>
            <person name="Lambie S.C."/>
            <person name="Attwood G.T."/>
        </authorList>
    </citation>
    <scope>NUCLEOTIDE SEQUENCE [LARGE SCALE GENOMIC DNA]</scope>
    <source>
        <strain evidence="6">BRM9</strain>
    </source>
</reference>
<comment type="miscellaneous">
    <text evidence="5">May also have succinyldiaminopimelate aminotransferase activity, thus carrying out the corresponding step in lysine biosynthesis.</text>
</comment>
<evidence type="ECO:0000313" key="6">
    <source>
        <dbReference type="EMBL" id="AIS33174.1"/>
    </source>
</evidence>
<dbReference type="GeneID" id="26740638"/>
<comment type="subunit">
    <text evidence="5">Homodimer.</text>
</comment>